<keyword evidence="3" id="KW-0804">Transcription</keyword>
<protein>
    <submittedName>
        <fullName evidence="5">MarR family transcriptional regulator</fullName>
    </submittedName>
</protein>
<dbReference type="Pfam" id="PF01047">
    <property type="entry name" value="MarR"/>
    <property type="match status" value="1"/>
</dbReference>
<dbReference type="Gene3D" id="1.10.10.10">
    <property type="entry name" value="Winged helix-like DNA-binding domain superfamily/Winged helix DNA-binding domain"/>
    <property type="match status" value="1"/>
</dbReference>
<dbReference type="PROSITE" id="PS01117">
    <property type="entry name" value="HTH_MARR_1"/>
    <property type="match status" value="1"/>
</dbReference>
<dbReference type="EMBL" id="CP016809">
    <property type="protein sequence ID" value="ANY73878.1"/>
    <property type="molecule type" value="Genomic_DNA"/>
</dbReference>
<dbReference type="InterPro" id="IPR000835">
    <property type="entry name" value="HTH_MarR-typ"/>
</dbReference>
<dbReference type="KEGG" id="pib:BBD41_15540"/>
<dbReference type="InterPro" id="IPR036388">
    <property type="entry name" value="WH-like_DNA-bd_sf"/>
</dbReference>
<gene>
    <name evidence="6" type="ORF">BBD40_19995</name>
    <name evidence="5" type="ORF">BBD41_15540</name>
</gene>
<dbReference type="PANTHER" id="PTHR33164:SF89">
    <property type="entry name" value="MARR FAMILY REGULATORY PROTEIN"/>
    <property type="match status" value="1"/>
</dbReference>
<keyword evidence="7" id="KW-1185">Reference proteome</keyword>
<dbReference type="GO" id="GO:0003700">
    <property type="term" value="F:DNA-binding transcription factor activity"/>
    <property type="evidence" value="ECO:0007669"/>
    <property type="project" value="InterPro"/>
</dbReference>
<evidence type="ECO:0000313" key="6">
    <source>
        <dbReference type="EMBL" id="OOC63939.1"/>
    </source>
</evidence>
<organism evidence="5">
    <name type="scientific">Paenibacillus ihbetae</name>
    <dbReference type="NCBI Taxonomy" id="1870820"/>
    <lineage>
        <taxon>Bacteria</taxon>
        <taxon>Bacillati</taxon>
        <taxon>Bacillota</taxon>
        <taxon>Bacilli</taxon>
        <taxon>Bacillales</taxon>
        <taxon>Paenibacillaceae</taxon>
        <taxon>Paenibacillus</taxon>
    </lineage>
</organism>
<keyword evidence="2" id="KW-0238">DNA-binding</keyword>
<dbReference type="AlphaFoldDB" id="A0A1B2E1L3"/>
<evidence type="ECO:0000313" key="5">
    <source>
        <dbReference type="EMBL" id="ANY73878.1"/>
    </source>
</evidence>
<evidence type="ECO:0000313" key="7">
    <source>
        <dbReference type="Proteomes" id="UP000189059"/>
    </source>
</evidence>
<dbReference type="SUPFAM" id="SSF46785">
    <property type="entry name" value="Winged helix' DNA-binding domain"/>
    <property type="match status" value="1"/>
</dbReference>
<dbReference type="GO" id="GO:0003677">
    <property type="term" value="F:DNA binding"/>
    <property type="evidence" value="ECO:0007669"/>
    <property type="project" value="UniProtKB-KW"/>
</dbReference>
<accession>A0A1B2E1L3</accession>
<dbReference type="RefSeq" id="WP_077568629.1">
    <property type="nucleotide sequence ID" value="NZ_CP016809.1"/>
</dbReference>
<evidence type="ECO:0000256" key="2">
    <source>
        <dbReference type="ARBA" id="ARBA00023125"/>
    </source>
</evidence>
<proteinExistence type="predicted"/>
<dbReference type="PANTHER" id="PTHR33164">
    <property type="entry name" value="TRANSCRIPTIONAL REGULATOR, MARR FAMILY"/>
    <property type="match status" value="1"/>
</dbReference>
<sequence length="141" mass="16090">MVSRQMMTLVAGYAQILDSDLTGPQYYVLQTLANEGDQTSSYFASVLNVTLPSVTNLSNKLVSKGLIERVTSEADRRQVYLRITERGREMEARMVEKYRELNEGLWSDYTEEELDLLISAYAKMIDHFQLKINPSGNRDGK</sequence>
<name>A0A1B2E1L3_9BACL</name>
<reference evidence="6 7" key="2">
    <citation type="submission" date="2016-12" db="EMBL/GenBank/DDBJ databases">
        <title>Genome sequencing and description of Paenibacillus sp. nov. from high altitude lake in the Indian Trans- Himalayas.</title>
        <authorList>
            <person name="Kiran S."/>
            <person name="Swarnkar M.K."/>
            <person name="Rana A."/>
            <person name="Tewari R."/>
            <person name="Gulati A."/>
        </authorList>
    </citation>
    <scope>NUCLEOTIDE SEQUENCE [LARGE SCALE GENOMIC DNA]</scope>
    <source>
        <strain evidence="6 7">IHBB 9951</strain>
    </source>
</reference>
<dbReference type="Proteomes" id="UP000189059">
    <property type="component" value="Unassembled WGS sequence"/>
</dbReference>
<dbReference type="GO" id="GO:0006950">
    <property type="term" value="P:response to stress"/>
    <property type="evidence" value="ECO:0007669"/>
    <property type="project" value="TreeGrafter"/>
</dbReference>
<dbReference type="InterPro" id="IPR023187">
    <property type="entry name" value="Tscrpt_reg_MarR-type_CS"/>
</dbReference>
<evidence type="ECO:0000259" key="4">
    <source>
        <dbReference type="PROSITE" id="PS50995"/>
    </source>
</evidence>
<feature type="domain" description="HTH marR-type" evidence="4">
    <location>
        <begin position="1"/>
        <end position="126"/>
    </location>
</feature>
<dbReference type="SMART" id="SM00347">
    <property type="entry name" value="HTH_MARR"/>
    <property type="match status" value="1"/>
</dbReference>
<evidence type="ECO:0000256" key="1">
    <source>
        <dbReference type="ARBA" id="ARBA00023015"/>
    </source>
</evidence>
<dbReference type="OrthoDB" id="2600328at2"/>
<dbReference type="EMBL" id="MRVI01000001">
    <property type="protein sequence ID" value="OOC63939.1"/>
    <property type="molecule type" value="Genomic_DNA"/>
</dbReference>
<evidence type="ECO:0000256" key="3">
    <source>
        <dbReference type="ARBA" id="ARBA00023163"/>
    </source>
</evidence>
<keyword evidence="1" id="KW-0805">Transcription regulation</keyword>
<reference evidence="5" key="1">
    <citation type="submission" date="2016-08" db="EMBL/GenBank/DDBJ databases">
        <title>Complete Genome Seqeunce of Paenibacillus sp. nov. IHBB 9852 from high altitute lake of Indian trans-Himalayas.</title>
        <authorList>
            <person name="Kiran S."/>
            <person name="Swarnkar M.K."/>
            <person name="Rana A."/>
            <person name="Tewari R."/>
            <person name="Gulati A."/>
        </authorList>
    </citation>
    <scope>NUCLEOTIDE SEQUENCE [LARGE SCALE GENOMIC DNA]</scope>
    <source>
        <strain evidence="5">IHBB 9852</strain>
    </source>
</reference>
<dbReference type="PRINTS" id="PR00598">
    <property type="entry name" value="HTHMARR"/>
</dbReference>
<dbReference type="InterPro" id="IPR039422">
    <property type="entry name" value="MarR/SlyA-like"/>
</dbReference>
<dbReference type="PROSITE" id="PS50995">
    <property type="entry name" value="HTH_MARR_2"/>
    <property type="match status" value="1"/>
</dbReference>
<dbReference type="InterPro" id="IPR036390">
    <property type="entry name" value="WH_DNA-bd_sf"/>
</dbReference>